<proteinExistence type="predicted"/>
<name>A0A0G0D0B7_9BACT</name>
<gene>
    <name evidence="3" type="ORF">UR93_C0035G0010</name>
</gene>
<evidence type="ECO:0000256" key="2">
    <source>
        <dbReference type="SAM" id="Phobius"/>
    </source>
</evidence>
<protein>
    <submittedName>
        <fullName evidence="3">Uncharacterized protein</fullName>
    </submittedName>
</protein>
<keyword evidence="2" id="KW-0812">Transmembrane</keyword>
<evidence type="ECO:0000313" key="4">
    <source>
        <dbReference type="Proteomes" id="UP000034316"/>
    </source>
</evidence>
<reference evidence="3 4" key="1">
    <citation type="journal article" date="2015" name="Nature">
        <title>rRNA introns, odd ribosomes, and small enigmatic genomes across a large radiation of phyla.</title>
        <authorList>
            <person name="Brown C.T."/>
            <person name="Hug L.A."/>
            <person name="Thomas B.C."/>
            <person name="Sharon I."/>
            <person name="Castelle C.J."/>
            <person name="Singh A."/>
            <person name="Wilkins M.J."/>
            <person name="Williams K.H."/>
            <person name="Banfield J.F."/>
        </authorList>
    </citation>
    <scope>NUCLEOTIDE SEQUENCE [LARGE SCALE GENOMIC DNA]</scope>
</reference>
<dbReference type="EMBL" id="LBRB01000035">
    <property type="protein sequence ID" value="KKP87714.1"/>
    <property type="molecule type" value="Genomic_DNA"/>
</dbReference>
<dbReference type="AlphaFoldDB" id="A0A0G0D0B7"/>
<organism evidence="3 4">
    <name type="scientific">Berkelbacteria bacterium GW2011_GWA2_35_9</name>
    <dbReference type="NCBI Taxonomy" id="1618333"/>
    <lineage>
        <taxon>Bacteria</taxon>
        <taxon>Candidatus Berkelbacteria</taxon>
    </lineage>
</organism>
<accession>A0A0G0D0B7</accession>
<evidence type="ECO:0000313" key="3">
    <source>
        <dbReference type="EMBL" id="KKP87714.1"/>
    </source>
</evidence>
<keyword evidence="2" id="KW-1133">Transmembrane helix</keyword>
<keyword evidence="2" id="KW-0472">Membrane</keyword>
<dbReference type="STRING" id="1618333.UR93_C0035G0010"/>
<sequence length="241" mass="26609">MLPTEEDKAQLANTEPEEDEETDDQLDEQPSNFGENIFSRARNSFSKNRAQKAGARQMANKAKTAENVAKTAKNAKTLAVLLTPEVWIALGIGAVIIVIVIAIVIIFANLARDPADGGKSPAQEINTENSLDQKEIQLLKALNSASTDEELMTIVSDNKAVLKHITAILVEQKIDVEKIPNTDPPKTNKKEILDEITQRINDNLDAVNADLKKDKRDKIFTEIKADLKTLTDYATQYPKTS</sequence>
<feature type="transmembrane region" description="Helical" evidence="2">
    <location>
        <begin position="86"/>
        <end position="110"/>
    </location>
</feature>
<feature type="region of interest" description="Disordered" evidence="1">
    <location>
        <begin position="1"/>
        <end position="34"/>
    </location>
</feature>
<dbReference type="Proteomes" id="UP000034316">
    <property type="component" value="Unassembled WGS sequence"/>
</dbReference>
<evidence type="ECO:0000256" key="1">
    <source>
        <dbReference type="SAM" id="MobiDB-lite"/>
    </source>
</evidence>
<comment type="caution">
    <text evidence="3">The sequence shown here is derived from an EMBL/GenBank/DDBJ whole genome shotgun (WGS) entry which is preliminary data.</text>
</comment>
<feature type="compositionally biased region" description="Acidic residues" evidence="1">
    <location>
        <begin position="15"/>
        <end position="27"/>
    </location>
</feature>